<dbReference type="KEGG" id="age:AA314_07159"/>
<feature type="compositionally biased region" description="Basic and acidic residues" evidence="1">
    <location>
        <begin position="58"/>
        <end position="73"/>
    </location>
</feature>
<organism evidence="2 3">
    <name type="scientific">Archangium gephyra</name>
    <dbReference type="NCBI Taxonomy" id="48"/>
    <lineage>
        <taxon>Bacteria</taxon>
        <taxon>Pseudomonadati</taxon>
        <taxon>Myxococcota</taxon>
        <taxon>Myxococcia</taxon>
        <taxon>Myxococcales</taxon>
        <taxon>Cystobacterineae</taxon>
        <taxon>Archangiaceae</taxon>
        <taxon>Archangium</taxon>
    </lineage>
</organism>
<proteinExistence type="predicted"/>
<evidence type="ECO:0000313" key="2">
    <source>
        <dbReference type="EMBL" id="AKJ05533.1"/>
    </source>
</evidence>
<accession>A0AAC8TGV8</accession>
<dbReference type="AlphaFoldDB" id="A0AAC8TGV8"/>
<evidence type="ECO:0000313" key="3">
    <source>
        <dbReference type="Proteomes" id="UP000035579"/>
    </source>
</evidence>
<reference evidence="2 3" key="1">
    <citation type="submission" date="2015-05" db="EMBL/GenBank/DDBJ databases">
        <title>Genome assembly of Archangium gephyra DSM 2261.</title>
        <authorList>
            <person name="Sharma G."/>
            <person name="Subramanian S."/>
        </authorList>
    </citation>
    <scope>NUCLEOTIDE SEQUENCE [LARGE SCALE GENOMIC DNA]</scope>
    <source>
        <strain evidence="2 3">DSM 2261</strain>
    </source>
</reference>
<feature type="region of interest" description="Disordered" evidence="1">
    <location>
        <begin position="19"/>
        <end position="75"/>
    </location>
</feature>
<sequence>MLDVLTPDEEHLRPIWRSAMQRHGRRGPLEALLHPEDGASSQRGDPRAGTGPQLEQPIQDHPEPGERLPRRAEPFSWPVVPGLARAQQLQQQRGAET</sequence>
<protein>
    <submittedName>
        <fullName evidence="2">Uncharacterized protein</fullName>
    </submittedName>
</protein>
<dbReference type="EMBL" id="CP011509">
    <property type="protein sequence ID" value="AKJ05533.1"/>
    <property type="molecule type" value="Genomic_DNA"/>
</dbReference>
<gene>
    <name evidence="2" type="ORF">AA314_07159</name>
</gene>
<dbReference type="Proteomes" id="UP000035579">
    <property type="component" value="Chromosome"/>
</dbReference>
<evidence type="ECO:0000256" key="1">
    <source>
        <dbReference type="SAM" id="MobiDB-lite"/>
    </source>
</evidence>
<name>A0AAC8TGV8_9BACT</name>